<dbReference type="HAMAP" id="MF_00825">
    <property type="entry name" value="3_HAO"/>
    <property type="match status" value="1"/>
</dbReference>
<gene>
    <name evidence="8" type="primary">BNA1</name>
    <name evidence="9" type="ORF">BDZ90DRAFT_232551</name>
</gene>
<dbReference type="Proteomes" id="UP000245884">
    <property type="component" value="Unassembled WGS sequence"/>
</dbReference>
<dbReference type="STRING" id="1569628.A0A316UNX6"/>
<dbReference type="GO" id="GO:0000334">
    <property type="term" value="F:3-hydroxyanthranilate 3,4-dioxygenase activity"/>
    <property type="evidence" value="ECO:0007669"/>
    <property type="project" value="UniProtKB-UniRule"/>
</dbReference>
<reference evidence="9 10" key="1">
    <citation type="journal article" date="2018" name="Mol. Biol. Evol.">
        <title>Broad Genomic Sampling Reveals a Smut Pathogenic Ancestry of the Fungal Clade Ustilaginomycotina.</title>
        <authorList>
            <person name="Kijpornyongpan T."/>
            <person name="Mondo S.J."/>
            <person name="Barry K."/>
            <person name="Sandor L."/>
            <person name="Lee J."/>
            <person name="Lipzen A."/>
            <person name="Pangilinan J."/>
            <person name="LaButti K."/>
            <person name="Hainaut M."/>
            <person name="Henrissat B."/>
            <person name="Grigoriev I.V."/>
            <person name="Spatafora J.W."/>
            <person name="Aime M.C."/>
        </authorList>
    </citation>
    <scope>NUCLEOTIDE SEQUENCE [LARGE SCALE GENOMIC DNA]</scope>
    <source>
        <strain evidence="9 10">MCA 5214</strain>
    </source>
</reference>
<comment type="similarity">
    <text evidence="8">Belongs to the 3-HAO family.</text>
</comment>
<dbReference type="PANTHER" id="PTHR15497">
    <property type="entry name" value="3-HYDROXYANTHRANILATE 3,4-DIOXYGENASE"/>
    <property type="match status" value="1"/>
</dbReference>
<accession>A0A316UNX6</accession>
<feature type="binding site" evidence="8">
    <location>
        <position position="47"/>
    </location>
    <ligand>
        <name>O2</name>
        <dbReference type="ChEBI" id="CHEBI:15379"/>
    </ligand>
</feature>
<comment type="pathway">
    <text evidence="8">Cofactor biosynthesis; NAD(+) biosynthesis; quinolinate from L-kynurenine: step 3/3.</text>
</comment>
<dbReference type="OrthoDB" id="204928at2759"/>
<comment type="catalytic activity">
    <reaction evidence="8">
        <text>3-hydroxyanthranilate + O2 = (2Z,4Z)-2-amino-3-carboxymuconate 6-semialdehyde</text>
        <dbReference type="Rhea" id="RHEA:17953"/>
        <dbReference type="ChEBI" id="CHEBI:15379"/>
        <dbReference type="ChEBI" id="CHEBI:36559"/>
        <dbReference type="ChEBI" id="CHEBI:77612"/>
        <dbReference type="EC" id="1.13.11.6"/>
    </reaction>
</comment>
<feature type="binding site" evidence="8">
    <location>
        <position position="97"/>
    </location>
    <ligand>
        <name>Fe cation</name>
        <dbReference type="ChEBI" id="CHEBI:24875"/>
        <note>catalytic</note>
    </ligand>
</feature>
<dbReference type="GO" id="GO:0006569">
    <property type="term" value="P:L-tryptophan catabolic process"/>
    <property type="evidence" value="ECO:0007669"/>
    <property type="project" value="UniProtKB-UniRule"/>
</dbReference>
<feature type="binding site" evidence="8">
    <location>
        <position position="51"/>
    </location>
    <ligand>
        <name>Fe cation</name>
        <dbReference type="ChEBI" id="CHEBI:24875"/>
        <note>catalytic</note>
    </ligand>
</feature>
<dbReference type="EMBL" id="KZ819669">
    <property type="protein sequence ID" value="PWN26970.1"/>
    <property type="molecule type" value="Genomic_DNA"/>
</dbReference>
<evidence type="ECO:0000256" key="8">
    <source>
        <dbReference type="HAMAP-Rule" id="MF_03019"/>
    </source>
</evidence>
<dbReference type="SUPFAM" id="SSF51182">
    <property type="entry name" value="RmlC-like cupins"/>
    <property type="match status" value="1"/>
</dbReference>
<feature type="binding site" evidence="8">
    <location>
        <position position="57"/>
    </location>
    <ligand>
        <name>Fe cation</name>
        <dbReference type="ChEBI" id="CHEBI:24875"/>
        <note>catalytic</note>
    </ligand>
</feature>
<evidence type="ECO:0000256" key="7">
    <source>
        <dbReference type="ARBA" id="ARBA00023004"/>
    </source>
</evidence>
<dbReference type="NCBIfam" id="TIGR03037">
    <property type="entry name" value="anthran_nbaC"/>
    <property type="match status" value="1"/>
</dbReference>
<comment type="caution">
    <text evidence="8">Lacks conserved residue(s) required for the propagation of feature annotation.</text>
</comment>
<keyword evidence="10" id="KW-1185">Reference proteome</keyword>
<evidence type="ECO:0000256" key="6">
    <source>
        <dbReference type="ARBA" id="ARBA00023002"/>
    </source>
</evidence>
<comment type="cofactor">
    <cofactor evidence="1 8">
        <name>Fe(2+)</name>
        <dbReference type="ChEBI" id="CHEBI:29033"/>
    </cofactor>
</comment>
<dbReference type="Gene3D" id="2.60.120.10">
    <property type="entry name" value="Jelly Rolls"/>
    <property type="match status" value="1"/>
</dbReference>
<keyword evidence="5 8" id="KW-0223">Dioxygenase</keyword>
<dbReference type="GO" id="GO:0005737">
    <property type="term" value="C:cytoplasm"/>
    <property type="evidence" value="ECO:0007669"/>
    <property type="project" value="UniProtKB-SubCell"/>
</dbReference>
<dbReference type="GO" id="GO:0043420">
    <property type="term" value="P:anthranilate metabolic process"/>
    <property type="evidence" value="ECO:0007669"/>
    <property type="project" value="UniProtKB-UniRule"/>
</dbReference>
<evidence type="ECO:0000313" key="9">
    <source>
        <dbReference type="EMBL" id="PWN26970.1"/>
    </source>
</evidence>
<evidence type="ECO:0000256" key="4">
    <source>
        <dbReference type="ARBA" id="ARBA00022723"/>
    </source>
</evidence>
<feature type="binding site" evidence="8">
    <location>
        <position position="111"/>
    </location>
    <ligand>
        <name>substrate</name>
    </ligand>
</feature>
<name>A0A316UNX6_9BASI</name>
<proteinExistence type="inferred from homology"/>
<protein>
    <recommendedName>
        <fullName evidence="8">3-hydroxyanthranilate 3,4-dioxygenase</fullName>
        <ecNumber evidence="8">1.13.11.6</ecNumber>
    </recommendedName>
    <alternativeName>
        <fullName evidence="8">3-hydroxyanthranilate oxygenase</fullName>
        <shortName evidence="8">3-HAO</shortName>
    </alternativeName>
    <alternativeName>
        <fullName evidence="8">3-hydroxyanthranilic acid dioxygenase</fullName>
        <shortName evidence="8">HAD</shortName>
    </alternativeName>
    <alternativeName>
        <fullName evidence="8">Biosynthesis of nicotinic acid protein 1</fullName>
    </alternativeName>
</protein>
<feature type="binding site" evidence="8">
    <location>
        <position position="101"/>
    </location>
    <ligand>
        <name>substrate</name>
    </ligand>
</feature>
<keyword evidence="4 8" id="KW-0479">Metal-binding</keyword>
<sequence length="205" mass="23258">MSSFPPPINFPKWLEENRDRLQPPVGNFCLFKTEDYTVMVVGGPNARSDYHYQPTEEFFYQVQGAMILKVISPKTGMFEDIVIGEGEMFMLPANTPHSPCRFENTVGLVVERTRPNVPGAEGEDAMRWYCPNLEAHEGKPFLVREERFKCTDLGTQLKPIISKWGQDEKGRKCKGCGYVAAERELPGGLRRPEEVRNMQQKAGVA</sequence>
<dbReference type="AlphaFoldDB" id="A0A316UNX6"/>
<dbReference type="InterPro" id="IPR011051">
    <property type="entry name" value="RmlC_Cupin_sf"/>
</dbReference>
<evidence type="ECO:0000256" key="2">
    <source>
        <dbReference type="ARBA" id="ARBA00002752"/>
    </source>
</evidence>
<dbReference type="EC" id="1.13.11.6" evidence="8"/>
<dbReference type="InterPro" id="IPR014710">
    <property type="entry name" value="RmlC-like_jellyroll"/>
</dbReference>
<comment type="subcellular location">
    <subcellularLocation>
        <location evidence="8">Cytoplasm</location>
    </subcellularLocation>
</comment>
<evidence type="ECO:0000256" key="1">
    <source>
        <dbReference type="ARBA" id="ARBA00001954"/>
    </source>
</evidence>
<keyword evidence="3 8" id="KW-0662">Pyridine nucleotide biosynthesis</keyword>
<evidence type="ECO:0000256" key="3">
    <source>
        <dbReference type="ARBA" id="ARBA00022642"/>
    </source>
</evidence>
<evidence type="ECO:0000256" key="5">
    <source>
        <dbReference type="ARBA" id="ARBA00022964"/>
    </source>
</evidence>
<dbReference type="PANTHER" id="PTHR15497:SF1">
    <property type="entry name" value="3-HYDROXYANTHRANILATE 3,4-DIOXYGENASE"/>
    <property type="match status" value="1"/>
</dbReference>
<keyword evidence="7 8" id="KW-0408">Iron</keyword>
<feature type="binding site" evidence="8">
    <location>
        <position position="57"/>
    </location>
    <ligand>
        <name>substrate</name>
    </ligand>
</feature>
<dbReference type="GO" id="GO:0034354">
    <property type="term" value="P:'de novo' NAD+ biosynthetic process from L-tryptophan"/>
    <property type="evidence" value="ECO:0007669"/>
    <property type="project" value="UniProtKB-UniRule"/>
</dbReference>
<comment type="function">
    <text evidence="2 8">Catalyzes the oxidative ring opening of 3-hydroxyanthranilate to 2-amino-3-carboxymuconate semialdehyde, which spontaneously cyclizes to quinolinate.</text>
</comment>
<dbReference type="Pfam" id="PF06052">
    <property type="entry name" value="3-HAO"/>
    <property type="match status" value="1"/>
</dbReference>
<dbReference type="CDD" id="cd06123">
    <property type="entry name" value="cupin_HAO"/>
    <property type="match status" value="1"/>
</dbReference>
<dbReference type="GO" id="GO:0008198">
    <property type="term" value="F:ferrous iron binding"/>
    <property type="evidence" value="ECO:0007669"/>
    <property type="project" value="UniProtKB-UniRule"/>
</dbReference>
<dbReference type="InterPro" id="IPR010329">
    <property type="entry name" value="3hydroanth_dOase"/>
</dbReference>
<keyword evidence="6 8" id="KW-0560">Oxidoreductase</keyword>
<evidence type="ECO:0000313" key="10">
    <source>
        <dbReference type="Proteomes" id="UP000245884"/>
    </source>
</evidence>
<organism evidence="9 10">
    <name type="scientific">Jaminaea rosea</name>
    <dbReference type="NCBI Taxonomy" id="1569628"/>
    <lineage>
        <taxon>Eukaryota</taxon>
        <taxon>Fungi</taxon>
        <taxon>Dikarya</taxon>
        <taxon>Basidiomycota</taxon>
        <taxon>Ustilaginomycotina</taxon>
        <taxon>Exobasidiomycetes</taxon>
        <taxon>Microstromatales</taxon>
        <taxon>Microstromatales incertae sedis</taxon>
        <taxon>Jaminaea</taxon>
    </lineage>
</organism>
<dbReference type="UniPathway" id="UPA00253">
    <property type="reaction ID" value="UER00330"/>
</dbReference>
<dbReference type="GO" id="GO:0019805">
    <property type="term" value="P:quinolinate biosynthetic process"/>
    <property type="evidence" value="ECO:0007669"/>
    <property type="project" value="UniProtKB-UniRule"/>
</dbReference>
<keyword evidence="8" id="KW-0963">Cytoplasm</keyword>